<accession>A0ABP6WH11</accession>
<comment type="caution">
    <text evidence="2">The sequence shown here is derived from an EMBL/GenBank/DDBJ whole genome shotgun (WGS) entry which is preliminary data.</text>
</comment>
<keyword evidence="1" id="KW-0812">Transmembrane</keyword>
<dbReference type="RefSeq" id="WP_344861372.1">
    <property type="nucleotide sequence ID" value="NZ_BAAAZN010000007.1"/>
</dbReference>
<feature type="transmembrane region" description="Helical" evidence="1">
    <location>
        <begin position="108"/>
        <end position="136"/>
    </location>
</feature>
<evidence type="ECO:0000256" key="1">
    <source>
        <dbReference type="SAM" id="Phobius"/>
    </source>
</evidence>
<organism evidence="2 3">
    <name type="scientific">Amycolatopsis ultiminotia</name>
    <dbReference type="NCBI Taxonomy" id="543629"/>
    <lineage>
        <taxon>Bacteria</taxon>
        <taxon>Bacillati</taxon>
        <taxon>Actinomycetota</taxon>
        <taxon>Actinomycetes</taxon>
        <taxon>Pseudonocardiales</taxon>
        <taxon>Pseudonocardiaceae</taxon>
        <taxon>Amycolatopsis</taxon>
    </lineage>
</organism>
<evidence type="ECO:0008006" key="4">
    <source>
        <dbReference type="Google" id="ProtNLM"/>
    </source>
</evidence>
<dbReference type="InterPro" id="IPR036259">
    <property type="entry name" value="MFS_trans_sf"/>
</dbReference>
<keyword evidence="1" id="KW-0472">Membrane</keyword>
<keyword evidence="3" id="KW-1185">Reference proteome</keyword>
<protein>
    <recommendedName>
        <fullName evidence="4">Major facilitator superfamily (MFS) profile domain-containing protein</fullName>
    </recommendedName>
</protein>
<reference evidence="3" key="1">
    <citation type="journal article" date="2019" name="Int. J. Syst. Evol. Microbiol.">
        <title>The Global Catalogue of Microorganisms (GCM) 10K type strain sequencing project: providing services to taxonomists for standard genome sequencing and annotation.</title>
        <authorList>
            <consortium name="The Broad Institute Genomics Platform"/>
            <consortium name="The Broad Institute Genome Sequencing Center for Infectious Disease"/>
            <person name="Wu L."/>
            <person name="Ma J."/>
        </authorList>
    </citation>
    <scope>NUCLEOTIDE SEQUENCE [LARGE SCALE GENOMIC DNA]</scope>
    <source>
        <strain evidence="3">JCM 16898</strain>
    </source>
</reference>
<dbReference type="Proteomes" id="UP001500689">
    <property type="component" value="Unassembled WGS sequence"/>
</dbReference>
<dbReference type="Gene3D" id="1.20.1250.20">
    <property type="entry name" value="MFS general substrate transporter like domains"/>
    <property type="match status" value="1"/>
</dbReference>
<gene>
    <name evidence="2" type="ORF">GCM10022222_37120</name>
</gene>
<feature type="transmembrane region" description="Helical" evidence="1">
    <location>
        <begin position="38"/>
        <end position="57"/>
    </location>
</feature>
<dbReference type="EMBL" id="BAAAZN010000007">
    <property type="protein sequence ID" value="GAA3550143.1"/>
    <property type="molecule type" value="Genomic_DNA"/>
</dbReference>
<name>A0ABP6WH11_9PSEU</name>
<feature type="transmembrane region" description="Helical" evidence="1">
    <location>
        <begin position="6"/>
        <end position="26"/>
    </location>
</feature>
<evidence type="ECO:0000313" key="2">
    <source>
        <dbReference type="EMBL" id="GAA3550143.1"/>
    </source>
</evidence>
<sequence length="146" mass="14603">MIGAFALFEIGNLAATLLILRAIDLLSPAHGLQSATQIALGLYTAYNVAATVVSFPAGKISDRLGDRGPLLVAAAGVVTAGAGIGCAETAEHAAVAALAPEYLRGSAFGLLCTVASPTVAFGYVAVCMAFALAVLARARTPGRSSI</sequence>
<dbReference type="SUPFAM" id="SSF103473">
    <property type="entry name" value="MFS general substrate transporter"/>
    <property type="match status" value="1"/>
</dbReference>
<keyword evidence="1" id="KW-1133">Transmembrane helix</keyword>
<proteinExistence type="predicted"/>
<evidence type="ECO:0000313" key="3">
    <source>
        <dbReference type="Proteomes" id="UP001500689"/>
    </source>
</evidence>